<protein>
    <recommendedName>
        <fullName evidence="3">Lipoprotein</fullName>
    </recommendedName>
</protein>
<organism evidence="1 2">
    <name type="scientific">Candidatus Haliotispira prima</name>
    <dbReference type="NCBI Taxonomy" id="3034016"/>
    <lineage>
        <taxon>Bacteria</taxon>
        <taxon>Pseudomonadati</taxon>
        <taxon>Spirochaetota</taxon>
        <taxon>Spirochaetia</taxon>
        <taxon>Spirochaetales</taxon>
        <taxon>Spirochaetaceae</taxon>
        <taxon>Candidatus Haliotispira</taxon>
    </lineage>
</organism>
<evidence type="ECO:0008006" key="3">
    <source>
        <dbReference type="Google" id="ProtNLM"/>
    </source>
</evidence>
<evidence type="ECO:0000313" key="2">
    <source>
        <dbReference type="Proteomes" id="UP001228690"/>
    </source>
</evidence>
<accession>A0ABY8MI96</accession>
<dbReference type="RefSeq" id="WP_326927804.1">
    <property type="nucleotide sequence ID" value="NZ_CP123443.1"/>
</dbReference>
<dbReference type="EMBL" id="CP123443">
    <property type="protein sequence ID" value="WGK69618.1"/>
    <property type="molecule type" value="Genomic_DNA"/>
</dbReference>
<dbReference type="Proteomes" id="UP001228690">
    <property type="component" value="Chromosome"/>
</dbReference>
<keyword evidence="2" id="KW-1185">Reference proteome</keyword>
<sequence>MSGCAPMTDIKSDSGAEVKFGVSASTTFVGATQALVSLTPTKSGSAAFLAVADTETIPLATTAKALLAYREIDFSGTSAQIIQFALSISATQDTTGGEVSGGTGAVLQPGTAYKIVMYSSGSSATLLTFTTLGNMNEGYPFVPGITDLSFDMSAHNFLTKTDGRFQVPFVFSWVQTSVFLITVSSYETSKNDRVTIGGVIGGSNTISSTYLLFANGFGDHDQGGIFLHTPLTGVALHYGINLTDNIGHELAIIYN</sequence>
<proteinExistence type="predicted"/>
<name>A0ABY8MI96_9SPIO</name>
<reference evidence="1 2" key="1">
    <citation type="submission" date="2023-04" db="EMBL/GenBank/DDBJ databases">
        <title>Spirochaete genome identified in red abalone sample constitutes a novel genus.</title>
        <authorList>
            <person name="Sharma S.P."/>
            <person name="Purcell C.M."/>
            <person name="Hyde J.R."/>
            <person name="Severin A.J."/>
        </authorList>
    </citation>
    <scope>NUCLEOTIDE SEQUENCE [LARGE SCALE GENOMIC DNA]</scope>
    <source>
        <strain evidence="1 2">SP-2023</strain>
    </source>
</reference>
<gene>
    <name evidence="1" type="ORF">P0082_01795</name>
</gene>
<evidence type="ECO:0000313" key="1">
    <source>
        <dbReference type="EMBL" id="WGK69618.1"/>
    </source>
</evidence>